<dbReference type="InterPro" id="IPR035431">
    <property type="entry name" value="HPS5"/>
</dbReference>
<dbReference type="SUPFAM" id="SSF50978">
    <property type="entry name" value="WD40 repeat-like"/>
    <property type="match status" value="1"/>
</dbReference>
<comment type="subcellular location">
    <subcellularLocation>
        <location evidence="1">Cytoplasm</location>
        <location evidence="1">Cytosol</location>
    </subcellularLocation>
</comment>
<evidence type="ECO:0000313" key="11">
    <source>
        <dbReference type="Proteomes" id="UP000613066"/>
    </source>
</evidence>
<gene>
    <name evidence="10" type="primary">Hps5</name>
    <name evidence="10" type="ORF">PENPIL_R12762</name>
</gene>
<dbReference type="PANTHER" id="PTHR23287:SF18">
    <property type="entry name" value="BLOC-2 COMPLEX MEMBER HPS5"/>
    <property type="match status" value="1"/>
</dbReference>
<dbReference type="Pfam" id="PF23758">
    <property type="entry name" value="TPR_HPS5"/>
    <property type="match status" value="1"/>
</dbReference>
<keyword evidence="4" id="KW-0597">Phosphoprotein</keyword>
<dbReference type="PIRSF" id="PIRSF037475">
    <property type="entry name" value="BLOC-2_complex_Hps5"/>
    <property type="match status" value="1"/>
</dbReference>
<organism evidence="10 11">
    <name type="scientific">Penelope pileata</name>
    <dbReference type="NCBI Taxonomy" id="1118817"/>
    <lineage>
        <taxon>Eukaryota</taxon>
        <taxon>Metazoa</taxon>
        <taxon>Chordata</taxon>
        <taxon>Craniata</taxon>
        <taxon>Vertebrata</taxon>
        <taxon>Euteleostomi</taxon>
        <taxon>Archelosauria</taxon>
        <taxon>Archosauria</taxon>
        <taxon>Dinosauria</taxon>
        <taxon>Saurischia</taxon>
        <taxon>Theropoda</taxon>
        <taxon>Coelurosauria</taxon>
        <taxon>Aves</taxon>
        <taxon>Neognathae</taxon>
        <taxon>Galloanserae</taxon>
        <taxon>Galliformes</taxon>
        <taxon>Cracidae</taxon>
        <taxon>Penelope</taxon>
    </lineage>
</organism>
<dbReference type="GO" id="GO:0005829">
    <property type="term" value="C:cytosol"/>
    <property type="evidence" value="ECO:0007669"/>
    <property type="project" value="UniProtKB-SubCell"/>
</dbReference>
<evidence type="ECO:0000256" key="6">
    <source>
        <dbReference type="ARBA" id="ARBA00069588"/>
    </source>
</evidence>
<accession>A0A851PHF7</accession>
<feature type="non-terminal residue" evidence="10">
    <location>
        <position position="1"/>
    </location>
</feature>
<dbReference type="PANTHER" id="PTHR23287">
    <property type="entry name" value="RUBY-EYE2-LIKE PROTEIN"/>
    <property type="match status" value="1"/>
</dbReference>
<dbReference type="FunFam" id="2.130.10.10:FF:000358">
    <property type="entry name" value="Hermansky-Pudlak syndrome 5 protein homolog"/>
    <property type="match status" value="1"/>
</dbReference>
<dbReference type="AlphaFoldDB" id="A0A851PHF7"/>
<feature type="domain" description="HPS5 TPR" evidence="9">
    <location>
        <begin position="718"/>
        <end position="1104"/>
    </location>
</feature>
<evidence type="ECO:0000256" key="5">
    <source>
        <dbReference type="ARBA" id="ARBA00057536"/>
    </source>
</evidence>
<proteinExistence type="inferred from homology"/>
<evidence type="ECO:0000256" key="1">
    <source>
        <dbReference type="ARBA" id="ARBA00004514"/>
    </source>
</evidence>
<dbReference type="InterPro" id="IPR056445">
    <property type="entry name" value="TPR_HPS5"/>
</dbReference>
<evidence type="ECO:0000256" key="2">
    <source>
        <dbReference type="ARBA" id="ARBA00010697"/>
    </source>
</evidence>
<evidence type="ECO:0000256" key="4">
    <source>
        <dbReference type="ARBA" id="ARBA00022553"/>
    </source>
</evidence>
<evidence type="ECO:0000256" key="3">
    <source>
        <dbReference type="ARBA" id="ARBA00022490"/>
    </source>
</evidence>
<dbReference type="InterPro" id="IPR056499">
    <property type="entry name" value="Beta-prop_HPS5-like"/>
</dbReference>
<dbReference type="InterPro" id="IPR015943">
    <property type="entry name" value="WD40/YVTN_repeat-like_dom_sf"/>
</dbReference>
<protein>
    <recommendedName>
        <fullName evidence="6">BLOC-2 complex member HPS5</fullName>
    </recommendedName>
</protein>
<evidence type="ECO:0000256" key="7">
    <source>
        <dbReference type="SAM" id="MobiDB-lite"/>
    </source>
</evidence>
<dbReference type="InterPro" id="IPR036322">
    <property type="entry name" value="WD40_repeat_dom_sf"/>
</dbReference>
<dbReference type="Proteomes" id="UP000613066">
    <property type="component" value="Unassembled WGS sequence"/>
</dbReference>
<evidence type="ECO:0000259" key="8">
    <source>
        <dbReference type="Pfam" id="PF23756"/>
    </source>
</evidence>
<dbReference type="EMBL" id="WBMW01006106">
    <property type="protein sequence ID" value="NXC50642.1"/>
    <property type="molecule type" value="Genomic_DNA"/>
</dbReference>
<comment type="function">
    <text evidence="5">May regulate the synthesis and function of lysosomes and of highly specialized organelles, such as melanosomes and platelet dense granules. Regulates intracellular vesicular trafficking in fibroblasts. May be involved in the regulation of general functions of integrins.</text>
</comment>
<dbReference type="Gene3D" id="2.130.10.10">
    <property type="entry name" value="YVTN repeat-like/Quinoprotein amine dehydrogenase"/>
    <property type="match status" value="1"/>
</dbReference>
<name>A0A851PHF7_9GALL</name>
<evidence type="ECO:0000313" key="10">
    <source>
        <dbReference type="EMBL" id="NXC50642.1"/>
    </source>
</evidence>
<feature type="compositionally biased region" description="Basic and acidic residues" evidence="7">
    <location>
        <begin position="555"/>
        <end position="567"/>
    </location>
</feature>
<feature type="region of interest" description="Disordered" evidence="7">
    <location>
        <begin position="555"/>
        <end position="591"/>
    </location>
</feature>
<feature type="domain" description="HPS5-like beta-propeller" evidence="8">
    <location>
        <begin position="8"/>
        <end position="346"/>
    </location>
</feature>
<reference evidence="10" key="1">
    <citation type="submission" date="2019-09" db="EMBL/GenBank/DDBJ databases">
        <title>Bird 10,000 Genomes (B10K) Project - Family phase.</title>
        <authorList>
            <person name="Zhang G."/>
        </authorList>
    </citation>
    <scope>NUCLEOTIDE SEQUENCE</scope>
    <source>
        <strain evidence="10">B10K-DU-001-08</strain>
        <tissue evidence="10">Muscle</tissue>
    </source>
</reference>
<keyword evidence="3" id="KW-0963">Cytoplasm</keyword>
<feature type="non-terminal residue" evidence="10">
    <location>
        <position position="1133"/>
    </location>
</feature>
<sequence length="1133" mass="127867">PETSSHVLAELGDLGPLLAALRLDAGRLKCTCVAVSRRWLALGSSGGGLNLIQKDGWKQRLFLAHKEGAISRVACCLHDEDYVAVATSQGLVVVWELNQERRGKPERVYVSSEHKGRKVTALCWDTAALRVFVGDHVGKVSAIKINTTKQGKAAATFVMFPVQIITTVDSRVVQLDYLDGRLLISSLTRTYLCDTERQVIFSLEKFWKIGNKERDGEFGACFFPVGKNSGNQQPLIYCARPGSRMWEVNFDGEVQSTHQFKQLLSSPPLPVVTLRMDPHYTSSSCSAQSLSFPKLLYLTEHYVITWTERGIYIFIPQSVQVLLWSEVKDIQDIAVYKNELFCLHTNGRVVHLSLLLVDRCVERLIRRGLWTLAARVCRLFENSIISYRARKNLPLDKLEHLKLQLDASTQQDLISHLEELILKLEPLDSACSSRRSSISSHESFSVLDSGIYRVISRRGSQSDEDSCSLHSQTFSEDERLKEFPTHQEDEQVELDNVSHASVTVEADRSETFLPFSIPLSFRSPSPLVSLQAVKESVSSFVRKTTEKIGALHVSPDTRGRQEAKDDEQQQEVSVHLVASPQEEKESEPQNCQLPEEDHLRDLKTATAKAIAKLQDPLVLLEPQCMKRVLQEWLVYLEEKFGCKEHSASSAKKSKTEYAEEQREVLEENLQVDPAAGDPGDKELRCNLECCTENKDETCESQTIHENSTNLKVLLDGCFQVSPPCDLEPDVLKDLVELTTLCFELCVFSCGNGDTEESSDPGLPPAALWTFACRFMQNYFFLLDLKRLKQCIITMYANSPNVWETYITGLKELTSHSPVALAMENEDMLKILKQLHDSGPWDDSPLLLVHAQRLYEKFGEIALRPLIKFYPSILPSDIKQLCMDNPAHFLAYLDSLVNSMPEDKRSSLLRSLLQPESVRLDWLCLAVSLDAPQRANTVDMEGNPRPRSHLFTWGYSQLILLLIKLPADFLTKEKMADICKSHGFWPGYLFLCLELDRRIEAFTNIAHLDDLSLLNEEDGSIPETIEEWKFLLHLAQNHSTVFHHDGPQNGNAVSNGGSPSWPNCITVENIALLLAKAIGPNRALPLLQECGLMPELSERFTGVCEILRIAEKRQRALIQSMLDRCDRFLWSQQA</sequence>
<dbReference type="Pfam" id="PF23756">
    <property type="entry name" value="Beta-prop_HPS5"/>
    <property type="match status" value="1"/>
</dbReference>
<keyword evidence="11" id="KW-1185">Reference proteome</keyword>
<evidence type="ECO:0000259" key="9">
    <source>
        <dbReference type="Pfam" id="PF23758"/>
    </source>
</evidence>
<dbReference type="GO" id="GO:0048066">
    <property type="term" value="P:developmental pigmentation"/>
    <property type="evidence" value="ECO:0007669"/>
    <property type="project" value="TreeGrafter"/>
</dbReference>
<comment type="caution">
    <text evidence="10">The sequence shown here is derived from an EMBL/GenBank/DDBJ whole genome shotgun (WGS) entry which is preliminary data.</text>
</comment>
<dbReference type="OrthoDB" id="19493at2759"/>
<comment type="similarity">
    <text evidence="2">Belongs to the HPS5 family.</text>
</comment>